<comment type="caution">
    <text evidence="10">The sequence shown here is derived from an EMBL/GenBank/DDBJ whole genome shotgun (WGS) entry which is preliminary data.</text>
</comment>
<reference evidence="10" key="1">
    <citation type="submission" date="2023-06" db="EMBL/GenBank/DDBJ databases">
        <title>Male Hemibagrus guttatus genome.</title>
        <authorList>
            <person name="Bian C."/>
        </authorList>
    </citation>
    <scope>NUCLEOTIDE SEQUENCE</scope>
    <source>
        <strain evidence="10">Male_cb2023</strain>
        <tissue evidence="10">Muscle</tissue>
    </source>
</reference>
<feature type="transmembrane region" description="Helical" evidence="8">
    <location>
        <begin position="218"/>
        <end position="238"/>
    </location>
</feature>
<dbReference type="GO" id="GO:0004930">
    <property type="term" value="F:G protein-coupled receptor activity"/>
    <property type="evidence" value="ECO:0007669"/>
    <property type="project" value="InterPro"/>
</dbReference>
<feature type="domain" description="G-protein coupled receptors family 2 profile 2" evidence="9">
    <location>
        <begin position="219"/>
        <end position="429"/>
    </location>
</feature>
<evidence type="ECO:0000313" key="11">
    <source>
        <dbReference type="Proteomes" id="UP001274896"/>
    </source>
</evidence>
<dbReference type="Pfam" id="PF00002">
    <property type="entry name" value="7tm_2"/>
    <property type="match status" value="1"/>
</dbReference>
<dbReference type="AlphaFoldDB" id="A0AAE0UWX8"/>
<evidence type="ECO:0000256" key="2">
    <source>
        <dbReference type="ARBA" id="ARBA00007343"/>
    </source>
</evidence>
<evidence type="ECO:0000259" key="9">
    <source>
        <dbReference type="PROSITE" id="PS50261"/>
    </source>
</evidence>
<evidence type="ECO:0000256" key="4">
    <source>
        <dbReference type="ARBA" id="ARBA00022989"/>
    </source>
</evidence>
<evidence type="ECO:0000256" key="8">
    <source>
        <dbReference type="SAM" id="Phobius"/>
    </source>
</evidence>
<dbReference type="GO" id="GO:0007189">
    <property type="term" value="P:adenylate cyclase-activating G protein-coupled receptor signaling pathway"/>
    <property type="evidence" value="ECO:0007669"/>
    <property type="project" value="TreeGrafter"/>
</dbReference>
<feature type="transmembrane region" description="Helical" evidence="8">
    <location>
        <begin position="250"/>
        <end position="272"/>
    </location>
</feature>
<sequence>MRLGTHVSDLQYISTGSPQGCVFSPLLLYQRLHIWSPDCPELLKFADDTTGKVYNTVVRPAMLYGLETVSLRKRQESELEVAELKMLRFSLGVTRLDRIRNEYIRGTAHVGCLGDKVREARLRWFGHVQRRETEQCIDVILIQVTEMYMAISSTLQQLLASGEYACNKIINSMPNINYQFITIQPYPNIQLTSSKVVKCEDTTIPLQCCFQKIYGVELVNIAVSLLIANICFIIGAAVVKQEGPCSTATFFMHFFYLALFFWMLLSALLLLYRTIMVFSRMTRGAMMGIGFTVGYGAPLIIAVITVASTAGNKGYIQQDYNCWLNWKETKAVLAFVVPALTIVAINLLGLIVVLCKILRRGVKASTQPDEKHPLVVLARCVVILTPLFGLTWGFGIGTMVSSNFGIHVVFAFLNSLQGFFILLFGTLLDIKVREALARKFSLRNLRSSRTRGKTNLTLRHSVAKTKTKPKLGLNMDMVRNKTGHDNHGTANQ</sequence>
<dbReference type="GO" id="GO:0007166">
    <property type="term" value="P:cell surface receptor signaling pathway"/>
    <property type="evidence" value="ECO:0007669"/>
    <property type="project" value="InterPro"/>
</dbReference>
<keyword evidence="3 8" id="KW-0812">Transmembrane</keyword>
<dbReference type="PANTHER" id="PTHR45813:SF4">
    <property type="entry name" value="ADHESION G PROTEIN-COUPLED RECEPTOR F5"/>
    <property type="match status" value="1"/>
</dbReference>
<evidence type="ECO:0000256" key="1">
    <source>
        <dbReference type="ARBA" id="ARBA00004141"/>
    </source>
</evidence>
<dbReference type="PROSITE" id="PS50261">
    <property type="entry name" value="G_PROTEIN_RECEP_F2_4"/>
    <property type="match status" value="1"/>
</dbReference>
<evidence type="ECO:0000256" key="3">
    <source>
        <dbReference type="ARBA" id="ARBA00022692"/>
    </source>
</evidence>
<comment type="subcellular location">
    <subcellularLocation>
        <location evidence="1">Membrane</location>
        <topology evidence="1">Multi-pass membrane protein</topology>
    </subcellularLocation>
</comment>
<evidence type="ECO:0000313" key="10">
    <source>
        <dbReference type="EMBL" id="KAK3521254.1"/>
    </source>
</evidence>
<evidence type="ECO:0000256" key="6">
    <source>
        <dbReference type="ARBA" id="ARBA00023157"/>
    </source>
</evidence>
<accession>A0AAE0UWX8</accession>
<dbReference type="EMBL" id="JAUCMX010000015">
    <property type="protein sequence ID" value="KAK3521254.1"/>
    <property type="molecule type" value="Genomic_DNA"/>
</dbReference>
<keyword evidence="11" id="KW-1185">Reference proteome</keyword>
<evidence type="ECO:0000256" key="7">
    <source>
        <dbReference type="ARBA" id="ARBA00023180"/>
    </source>
</evidence>
<dbReference type="Gene3D" id="1.20.1070.10">
    <property type="entry name" value="Rhodopsin 7-helix transmembrane proteins"/>
    <property type="match status" value="1"/>
</dbReference>
<dbReference type="InterPro" id="IPR000832">
    <property type="entry name" value="GPCR_2_secretin-like"/>
</dbReference>
<dbReference type="PANTHER" id="PTHR45813">
    <property type="entry name" value="IG-LIKE DOMAIN-CONTAINING PROTEIN"/>
    <property type="match status" value="1"/>
</dbReference>
<feature type="transmembrane region" description="Helical" evidence="8">
    <location>
        <begin position="376"/>
        <end position="398"/>
    </location>
</feature>
<organism evidence="10 11">
    <name type="scientific">Hemibagrus guttatus</name>
    <dbReference type="NCBI Taxonomy" id="175788"/>
    <lineage>
        <taxon>Eukaryota</taxon>
        <taxon>Metazoa</taxon>
        <taxon>Chordata</taxon>
        <taxon>Craniata</taxon>
        <taxon>Vertebrata</taxon>
        <taxon>Euteleostomi</taxon>
        <taxon>Actinopterygii</taxon>
        <taxon>Neopterygii</taxon>
        <taxon>Teleostei</taxon>
        <taxon>Ostariophysi</taxon>
        <taxon>Siluriformes</taxon>
        <taxon>Bagridae</taxon>
        <taxon>Hemibagrus</taxon>
    </lineage>
</organism>
<keyword evidence="7" id="KW-0325">Glycoprotein</keyword>
<keyword evidence="4 8" id="KW-1133">Transmembrane helix</keyword>
<protein>
    <recommendedName>
        <fullName evidence="9">G-protein coupled receptors family 2 profile 2 domain-containing protein</fullName>
    </recommendedName>
</protein>
<name>A0AAE0UWX8_9TELE</name>
<comment type="similarity">
    <text evidence="2">Belongs to the G-protein coupled receptor 2 family. Adhesion G-protein coupled receptor (ADGR) subfamily.</text>
</comment>
<evidence type="ECO:0000256" key="5">
    <source>
        <dbReference type="ARBA" id="ARBA00023136"/>
    </source>
</evidence>
<proteinExistence type="inferred from homology"/>
<feature type="transmembrane region" description="Helical" evidence="8">
    <location>
        <begin position="331"/>
        <end position="355"/>
    </location>
</feature>
<gene>
    <name evidence="10" type="ORF">QTP70_001548</name>
</gene>
<feature type="transmembrane region" description="Helical" evidence="8">
    <location>
        <begin position="404"/>
        <end position="428"/>
    </location>
</feature>
<dbReference type="GO" id="GO:0016020">
    <property type="term" value="C:membrane"/>
    <property type="evidence" value="ECO:0007669"/>
    <property type="project" value="UniProtKB-SubCell"/>
</dbReference>
<dbReference type="FunFam" id="1.20.1070.10:FF:000058">
    <property type="entry name" value="Adhesion G protein-coupled receptor F5"/>
    <property type="match status" value="1"/>
</dbReference>
<dbReference type="InterPro" id="IPR051587">
    <property type="entry name" value="Adhesion_GPCR"/>
</dbReference>
<keyword evidence="6" id="KW-1015">Disulfide bond</keyword>
<keyword evidence="5 8" id="KW-0472">Membrane</keyword>
<dbReference type="PRINTS" id="PR00249">
    <property type="entry name" value="GPCRSECRETIN"/>
</dbReference>
<dbReference type="Proteomes" id="UP001274896">
    <property type="component" value="Unassembled WGS sequence"/>
</dbReference>
<dbReference type="InterPro" id="IPR017981">
    <property type="entry name" value="GPCR_2-like_7TM"/>
</dbReference>
<feature type="transmembrane region" description="Helical" evidence="8">
    <location>
        <begin position="284"/>
        <end position="311"/>
    </location>
</feature>